<comment type="caution">
    <text evidence="1">The sequence shown here is derived from an EMBL/GenBank/DDBJ whole genome shotgun (WGS) entry which is preliminary data.</text>
</comment>
<name>A0ABQ9HS06_9NEOP</name>
<reference evidence="1 2" key="1">
    <citation type="submission" date="2023-02" db="EMBL/GenBank/DDBJ databases">
        <title>LHISI_Scaffold_Assembly.</title>
        <authorList>
            <person name="Stuart O.P."/>
            <person name="Cleave R."/>
            <person name="Magrath M.J.L."/>
            <person name="Mikheyev A.S."/>
        </authorList>
    </citation>
    <scope>NUCLEOTIDE SEQUENCE [LARGE SCALE GENOMIC DNA]</scope>
    <source>
        <strain evidence="1">Daus_M_001</strain>
        <tissue evidence="1">Leg muscle</tissue>
    </source>
</reference>
<proteinExistence type="predicted"/>
<evidence type="ECO:0000313" key="1">
    <source>
        <dbReference type="EMBL" id="KAJ8886884.1"/>
    </source>
</evidence>
<dbReference type="Proteomes" id="UP001159363">
    <property type="component" value="Chromosome X"/>
</dbReference>
<organism evidence="1 2">
    <name type="scientific">Dryococelus australis</name>
    <dbReference type="NCBI Taxonomy" id="614101"/>
    <lineage>
        <taxon>Eukaryota</taxon>
        <taxon>Metazoa</taxon>
        <taxon>Ecdysozoa</taxon>
        <taxon>Arthropoda</taxon>
        <taxon>Hexapoda</taxon>
        <taxon>Insecta</taxon>
        <taxon>Pterygota</taxon>
        <taxon>Neoptera</taxon>
        <taxon>Polyneoptera</taxon>
        <taxon>Phasmatodea</taxon>
        <taxon>Verophasmatodea</taxon>
        <taxon>Anareolatae</taxon>
        <taxon>Phasmatidae</taxon>
        <taxon>Eurycanthinae</taxon>
        <taxon>Dryococelus</taxon>
    </lineage>
</organism>
<sequence length="62" mass="7331">MQEYFTEKHQNVEVMDSLFLKVFHERFNLSFSLTDTAKRVAAVELITQSEEAQIFIRLSNYS</sequence>
<keyword evidence="2" id="KW-1185">Reference proteome</keyword>
<dbReference type="EMBL" id="JARBHB010000004">
    <property type="protein sequence ID" value="KAJ8886884.1"/>
    <property type="molecule type" value="Genomic_DNA"/>
</dbReference>
<gene>
    <name evidence="1" type="ORF">PR048_013096</name>
</gene>
<evidence type="ECO:0000313" key="2">
    <source>
        <dbReference type="Proteomes" id="UP001159363"/>
    </source>
</evidence>
<protein>
    <submittedName>
        <fullName evidence="1">Uncharacterized protein</fullName>
    </submittedName>
</protein>
<accession>A0ABQ9HS06</accession>